<keyword evidence="1" id="KW-0472">Membrane</keyword>
<reference evidence="2" key="1">
    <citation type="submission" date="2018-05" db="EMBL/GenBank/DDBJ databases">
        <authorList>
            <person name="Lanie J.A."/>
            <person name="Ng W.-L."/>
            <person name="Kazmierczak K.M."/>
            <person name="Andrzejewski T.M."/>
            <person name="Davidsen T.M."/>
            <person name="Wayne K.J."/>
            <person name="Tettelin H."/>
            <person name="Glass J.I."/>
            <person name="Rusch D."/>
            <person name="Podicherti R."/>
            <person name="Tsui H.-C.T."/>
            <person name="Winkler M.E."/>
        </authorList>
    </citation>
    <scope>NUCLEOTIDE SEQUENCE</scope>
</reference>
<keyword evidence="1" id="KW-1133">Transmembrane helix</keyword>
<sequence length="118" mass="12902">VDLSHFNTMVESNAANLRSTWRNYSLSSSALVATIVFGGDHLDGKRPMMIFAIIGVNLLVLLSTDGQMAQFQALRKDMPTELANSTTGQEWVKQPLGVFRVLTAVMTIAITVTMLMAL</sequence>
<feature type="transmembrane region" description="Helical" evidence="1">
    <location>
        <begin position="50"/>
        <end position="69"/>
    </location>
</feature>
<evidence type="ECO:0000256" key="1">
    <source>
        <dbReference type="SAM" id="Phobius"/>
    </source>
</evidence>
<gene>
    <name evidence="2" type="ORF">METZ01_LOCUS26288</name>
</gene>
<organism evidence="2">
    <name type="scientific">marine metagenome</name>
    <dbReference type="NCBI Taxonomy" id="408172"/>
    <lineage>
        <taxon>unclassified sequences</taxon>
        <taxon>metagenomes</taxon>
        <taxon>ecological metagenomes</taxon>
    </lineage>
</organism>
<keyword evidence="1" id="KW-0812">Transmembrane</keyword>
<accession>A0A381Q3G6</accession>
<proteinExistence type="predicted"/>
<protein>
    <recommendedName>
        <fullName evidence="3">DUF1772 domain-containing protein</fullName>
    </recommendedName>
</protein>
<name>A0A381Q3G6_9ZZZZ</name>
<evidence type="ECO:0000313" key="2">
    <source>
        <dbReference type="EMBL" id="SUZ73434.1"/>
    </source>
</evidence>
<dbReference type="AlphaFoldDB" id="A0A381Q3G6"/>
<dbReference type="EMBL" id="UINC01001179">
    <property type="protein sequence ID" value="SUZ73434.1"/>
    <property type="molecule type" value="Genomic_DNA"/>
</dbReference>
<feature type="transmembrane region" description="Helical" evidence="1">
    <location>
        <begin position="97"/>
        <end position="117"/>
    </location>
</feature>
<feature type="non-terminal residue" evidence="2">
    <location>
        <position position="1"/>
    </location>
</feature>
<evidence type="ECO:0008006" key="3">
    <source>
        <dbReference type="Google" id="ProtNLM"/>
    </source>
</evidence>